<dbReference type="PANTHER" id="PTHR47245">
    <property type="entry name" value="PEPTIDYLPROLYL ISOMERASE"/>
    <property type="match status" value="1"/>
</dbReference>
<protein>
    <submittedName>
        <fullName evidence="3">PPIC-type PPIASE domain protein</fullName>
    </submittedName>
</protein>
<keyword evidence="1" id="KW-0697">Rotamase</keyword>
<evidence type="ECO:0000313" key="3">
    <source>
        <dbReference type="EMBL" id="KDS43730.1"/>
    </source>
</evidence>
<dbReference type="Proteomes" id="UP000027661">
    <property type="component" value="Unassembled WGS sequence"/>
</dbReference>
<dbReference type="AlphaFoldDB" id="A0A069S2P6"/>
<keyword evidence="1" id="KW-0413">Isomerase</keyword>
<dbReference type="PANTHER" id="PTHR47245:SF2">
    <property type="entry name" value="PEPTIDYL-PROLYL CIS-TRANS ISOMERASE HP_0175-RELATED"/>
    <property type="match status" value="1"/>
</dbReference>
<evidence type="ECO:0000256" key="1">
    <source>
        <dbReference type="PROSITE-ProRule" id="PRU00278"/>
    </source>
</evidence>
<dbReference type="SUPFAM" id="SSF54534">
    <property type="entry name" value="FKBP-like"/>
    <property type="match status" value="1"/>
</dbReference>
<evidence type="ECO:0000313" key="4">
    <source>
        <dbReference type="Proteomes" id="UP000027661"/>
    </source>
</evidence>
<dbReference type="PATRIC" id="fig|1339352.3.peg.4241"/>
<name>A0A069S2P6_PHOVU</name>
<dbReference type="Gene3D" id="3.10.50.40">
    <property type="match status" value="1"/>
</dbReference>
<proteinExistence type="predicted"/>
<dbReference type="EMBL" id="JNHM01000174">
    <property type="protein sequence ID" value="KDS43730.1"/>
    <property type="molecule type" value="Genomic_DNA"/>
</dbReference>
<dbReference type="InterPro" id="IPR050245">
    <property type="entry name" value="PrsA_foldase"/>
</dbReference>
<evidence type="ECO:0000259" key="2">
    <source>
        <dbReference type="PROSITE" id="PS50198"/>
    </source>
</evidence>
<dbReference type="InterPro" id="IPR046357">
    <property type="entry name" value="PPIase_dom_sf"/>
</dbReference>
<dbReference type="Pfam" id="PF13616">
    <property type="entry name" value="Rotamase_3"/>
    <property type="match status" value="1"/>
</dbReference>
<gene>
    <name evidence="3" type="ORF">M099_4530</name>
</gene>
<feature type="domain" description="PpiC" evidence="2">
    <location>
        <begin position="120"/>
        <end position="222"/>
    </location>
</feature>
<accession>A0A069S2P6</accession>
<comment type="caution">
    <text evidence="3">The sequence shown here is derived from an EMBL/GenBank/DDBJ whole genome shotgun (WGS) entry which is preliminary data.</text>
</comment>
<dbReference type="GO" id="GO:0003755">
    <property type="term" value="F:peptidyl-prolyl cis-trans isomerase activity"/>
    <property type="evidence" value="ECO:0007669"/>
    <property type="project" value="UniProtKB-KW"/>
</dbReference>
<reference evidence="3 4" key="1">
    <citation type="submission" date="2014-04" db="EMBL/GenBank/DDBJ databases">
        <authorList>
            <person name="Sears C."/>
            <person name="Carroll K."/>
            <person name="Sack B.R."/>
            <person name="Qadri F."/>
            <person name="Myers L.L."/>
            <person name="Chung G.-T."/>
            <person name="Escheverria P."/>
            <person name="Fraser C.M."/>
            <person name="Sadzewicz L."/>
            <person name="Shefchek K.A."/>
            <person name="Tallon L."/>
            <person name="Das S.P."/>
            <person name="Daugherty S."/>
            <person name="Mongodin E.F."/>
        </authorList>
    </citation>
    <scope>NUCLEOTIDE SEQUENCE [LARGE SCALE GENOMIC DNA]</scope>
    <source>
        <strain evidence="3 4">3975 RP4</strain>
    </source>
</reference>
<dbReference type="InterPro" id="IPR000297">
    <property type="entry name" value="PPIase_PpiC"/>
</dbReference>
<organism evidence="3 4">
    <name type="scientific">Phocaeicola vulgatus str. 3975 RP4</name>
    <dbReference type="NCBI Taxonomy" id="1339352"/>
    <lineage>
        <taxon>Bacteria</taxon>
        <taxon>Pseudomonadati</taxon>
        <taxon>Bacteroidota</taxon>
        <taxon>Bacteroidia</taxon>
        <taxon>Bacteroidales</taxon>
        <taxon>Bacteroidaceae</taxon>
        <taxon>Phocaeicola</taxon>
    </lineage>
</organism>
<dbReference type="PROSITE" id="PS50198">
    <property type="entry name" value="PPIC_PPIASE_2"/>
    <property type="match status" value="1"/>
</dbReference>
<sequence length="446" mass="52335">MMPHRMVGILSLLLVFALEMRAQGEVVLSIDGEPVKRSEFEYYFRKSSHRTPLSFLPSFINYKLKVRYAHDMGIDTLSVFRRQVDWYRGKLLRTYLADAEKEEQAARRLYLQGEQRLQANDWIKIAHISKYLSQNASRQEEMRVRQQMDSVYEALREGADFATLARRYSDDEACKNVGGVLPWMPVNKNMQEWIDKLESLERNKISAPFYSPMGIHIVKWIDRRQGVSFEEKREQLLNYLEKNGNCTWKELSAEQKEELEFRVQELQDGLLAAYLSQKYQSGDEAWNEDDLERFFKQHKSDYAWELPHYRGAVIHCKDRKTASAIKKQLKKKPVSQWKDILHTLTGDDASSKVRMEAGVFQIGTNRYIDKLVFKCGSFQPEPDLPYTFVMGKKLKKGPESYEDVREAVVKDYLTVYEDAWLKDLKRKYKVEINQEVLKTVNNNGSN</sequence>